<feature type="compositionally biased region" description="Basic and acidic residues" evidence="1">
    <location>
        <begin position="96"/>
        <end position="105"/>
    </location>
</feature>
<keyword evidence="3" id="KW-1185">Reference proteome</keyword>
<feature type="compositionally biased region" description="Polar residues" evidence="1">
    <location>
        <begin position="135"/>
        <end position="147"/>
    </location>
</feature>
<dbReference type="AlphaFoldDB" id="A0A2T7P0V7"/>
<evidence type="ECO:0000313" key="3">
    <source>
        <dbReference type="Proteomes" id="UP000245119"/>
    </source>
</evidence>
<protein>
    <submittedName>
        <fullName evidence="2">Uncharacterized protein</fullName>
    </submittedName>
</protein>
<sequence>MTTPGTSQPKPCETPLYAVVDKKRKTNTRPVHVTHEQGSRKRNINKDTQVVVESEYPRDMEVVYAVVDKVKDKTKSSRGQGQTTDTPRGRQTMNDYYEKDQRTEEDPVYTNTTNIKFKKKEHLATAPINAAGTKNLPSPSSSSQTVDNGRWENDDGLIYVTPFFDVGGQVRRPLHPRKEEADYCTLRMIQTKMSASDEDSDH</sequence>
<accession>A0A2T7P0V7</accession>
<comment type="caution">
    <text evidence="2">The sequence shown here is derived from an EMBL/GenBank/DDBJ whole genome shotgun (WGS) entry which is preliminary data.</text>
</comment>
<feature type="region of interest" description="Disordered" evidence="1">
    <location>
        <begin position="22"/>
        <end position="47"/>
    </location>
</feature>
<reference evidence="2 3" key="1">
    <citation type="submission" date="2018-04" db="EMBL/GenBank/DDBJ databases">
        <title>The genome of golden apple snail Pomacea canaliculata provides insight into stress tolerance and invasive adaptation.</title>
        <authorList>
            <person name="Liu C."/>
            <person name="Liu B."/>
            <person name="Ren Y."/>
            <person name="Zhang Y."/>
            <person name="Wang H."/>
            <person name="Li S."/>
            <person name="Jiang F."/>
            <person name="Yin L."/>
            <person name="Zhang G."/>
            <person name="Qian W."/>
            <person name="Fan W."/>
        </authorList>
    </citation>
    <scope>NUCLEOTIDE SEQUENCE [LARGE SCALE GENOMIC DNA]</scope>
    <source>
        <strain evidence="2">SZHN2017</strain>
        <tissue evidence="2">Muscle</tissue>
    </source>
</reference>
<evidence type="ECO:0000313" key="2">
    <source>
        <dbReference type="EMBL" id="PVD27029.1"/>
    </source>
</evidence>
<dbReference type="Proteomes" id="UP000245119">
    <property type="component" value="Linkage Group LG7"/>
</dbReference>
<feature type="region of interest" description="Disordered" evidence="1">
    <location>
        <begin position="128"/>
        <end position="150"/>
    </location>
</feature>
<name>A0A2T7P0V7_POMCA</name>
<feature type="compositionally biased region" description="Polar residues" evidence="1">
    <location>
        <begin position="77"/>
        <end position="94"/>
    </location>
</feature>
<proteinExistence type="predicted"/>
<evidence type="ECO:0000256" key="1">
    <source>
        <dbReference type="SAM" id="MobiDB-lite"/>
    </source>
</evidence>
<dbReference type="EMBL" id="PZQS01000007">
    <property type="protein sequence ID" value="PVD27029.1"/>
    <property type="molecule type" value="Genomic_DNA"/>
</dbReference>
<organism evidence="2 3">
    <name type="scientific">Pomacea canaliculata</name>
    <name type="common">Golden apple snail</name>
    <dbReference type="NCBI Taxonomy" id="400727"/>
    <lineage>
        <taxon>Eukaryota</taxon>
        <taxon>Metazoa</taxon>
        <taxon>Spiralia</taxon>
        <taxon>Lophotrochozoa</taxon>
        <taxon>Mollusca</taxon>
        <taxon>Gastropoda</taxon>
        <taxon>Caenogastropoda</taxon>
        <taxon>Architaenioglossa</taxon>
        <taxon>Ampullarioidea</taxon>
        <taxon>Ampullariidae</taxon>
        <taxon>Pomacea</taxon>
    </lineage>
</organism>
<feature type="region of interest" description="Disordered" evidence="1">
    <location>
        <begin position="69"/>
        <end position="108"/>
    </location>
</feature>
<gene>
    <name evidence="2" type="ORF">C0Q70_12179</name>
</gene>